<sequence length="69" mass="7738">MKFYIPAIGEPFLPSEVIQLPVKWRVTRPRTLMMRPSLSSLQHQITLLNVQAENLRLPLLSSGGSAVPL</sequence>
<keyword evidence="2" id="KW-1185">Reference proteome</keyword>
<dbReference type="AlphaFoldDB" id="A0A9N7UZS6"/>
<name>A0A9N7UZS6_PLEPL</name>
<evidence type="ECO:0000313" key="1">
    <source>
        <dbReference type="EMBL" id="CAB1439513.1"/>
    </source>
</evidence>
<gene>
    <name evidence="1" type="ORF">PLEPLA_LOCUS27299</name>
</gene>
<evidence type="ECO:0000313" key="2">
    <source>
        <dbReference type="Proteomes" id="UP001153269"/>
    </source>
</evidence>
<accession>A0A9N7UZS6</accession>
<reference evidence="1" key="1">
    <citation type="submission" date="2020-03" db="EMBL/GenBank/DDBJ databases">
        <authorList>
            <person name="Weist P."/>
        </authorList>
    </citation>
    <scope>NUCLEOTIDE SEQUENCE</scope>
</reference>
<protein>
    <submittedName>
        <fullName evidence="1">Uncharacterized protein</fullName>
    </submittedName>
</protein>
<organism evidence="1 2">
    <name type="scientific">Pleuronectes platessa</name>
    <name type="common">European plaice</name>
    <dbReference type="NCBI Taxonomy" id="8262"/>
    <lineage>
        <taxon>Eukaryota</taxon>
        <taxon>Metazoa</taxon>
        <taxon>Chordata</taxon>
        <taxon>Craniata</taxon>
        <taxon>Vertebrata</taxon>
        <taxon>Euteleostomi</taxon>
        <taxon>Actinopterygii</taxon>
        <taxon>Neopterygii</taxon>
        <taxon>Teleostei</taxon>
        <taxon>Neoteleostei</taxon>
        <taxon>Acanthomorphata</taxon>
        <taxon>Carangaria</taxon>
        <taxon>Pleuronectiformes</taxon>
        <taxon>Pleuronectoidei</taxon>
        <taxon>Pleuronectidae</taxon>
        <taxon>Pleuronectes</taxon>
    </lineage>
</organism>
<dbReference type="EMBL" id="CADEAL010002291">
    <property type="protein sequence ID" value="CAB1439513.1"/>
    <property type="molecule type" value="Genomic_DNA"/>
</dbReference>
<proteinExistence type="predicted"/>
<dbReference type="Proteomes" id="UP001153269">
    <property type="component" value="Unassembled WGS sequence"/>
</dbReference>
<comment type="caution">
    <text evidence="1">The sequence shown here is derived from an EMBL/GenBank/DDBJ whole genome shotgun (WGS) entry which is preliminary data.</text>
</comment>